<evidence type="ECO:0000256" key="6">
    <source>
        <dbReference type="SAM" id="Phobius"/>
    </source>
</evidence>
<dbReference type="OrthoDB" id="1787043at2"/>
<dbReference type="STRING" id="45670.SN16_01515"/>
<feature type="transmembrane region" description="Helical" evidence="6">
    <location>
        <begin position="46"/>
        <end position="66"/>
    </location>
</feature>
<reference evidence="9 11" key="4">
    <citation type="submission" date="2022-12" db="EMBL/GenBank/DDBJ databases">
        <title>Genome analysis and biological profiling of marine Salinicoccus roseus MOSEL-ME25.</title>
        <authorList>
            <person name="Mirza F.T."/>
            <person name="Xie Y."/>
            <person name="Shinwari Z.K."/>
        </authorList>
    </citation>
    <scope>NUCLEOTIDE SEQUENCE [LARGE SCALE GENOMIC DNA]</scope>
    <source>
        <strain evidence="9 11">MOSEL-ME25</strain>
    </source>
</reference>
<reference evidence="8 10" key="1">
    <citation type="submission" date="2015-01" db="EMBL/GenBank/DDBJ databases">
        <title>Genome sequences of high lactate-tolerant strain Salinicoccus roseus W12 with industrial interest.</title>
        <authorList>
            <person name="Wang H."/>
            <person name="Yu B."/>
        </authorList>
    </citation>
    <scope>NUCLEOTIDE SEQUENCE [LARGE SCALE GENOMIC DNA]</scope>
    <source>
        <strain evidence="8 10">W12</strain>
    </source>
</reference>
<gene>
    <name evidence="9" type="ORF">F7P68_0002820</name>
    <name evidence="8" type="ORF">SN16_01515</name>
</gene>
<dbReference type="RefSeq" id="WP_040104858.1">
    <property type="nucleotide sequence ID" value="NZ_CANNFN010000003.1"/>
</dbReference>
<evidence type="ECO:0000256" key="1">
    <source>
        <dbReference type="ARBA" id="ARBA00004651"/>
    </source>
</evidence>
<dbReference type="EMBL" id="JABEVU030000001">
    <property type="protein sequence ID" value="MDB0579449.1"/>
    <property type="molecule type" value="Genomic_DNA"/>
</dbReference>
<dbReference type="AlphaFoldDB" id="A0A0C2HIB4"/>
<accession>A0A0C2HIB4</accession>
<dbReference type="InterPro" id="IPR010432">
    <property type="entry name" value="RDD"/>
</dbReference>
<evidence type="ECO:0000256" key="2">
    <source>
        <dbReference type="ARBA" id="ARBA00022475"/>
    </source>
</evidence>
<keyword evidence="2" id="KW-1003">Cell membrane</keyword>
<evidence type="ECO:0000313" key="8">
    <source>
        <dbReference type="EMBL" id="KIH71394.1"/>
    </source>
</evidence>
<feature type="transmembrane region" description="Helical" evidence="6">
    <location>
        <begin position="12"/>
        <end position="34"/>
    </location>
</feature>
<feature type="transmembrane region" description="Helical" evidence="6">
    <location>
        <begin position="96"/>
        <end position="115"/>
    </location>
</feature>
<evidence type="ECO:0000256" key="4">
    <source>
        <dbReference type="ARBA" id="ARBA00022989"/>
    </source>
</evidence>
<dbReference type="Proteomes" id="UP000527860">
    <property type="component" value="Unassembled WGS sequence"/>
</dbReference>
<evidence type="ECO:0000313" key="10">
    <source>
        <dbReference type="Proteomes" id="UP000031546"/>
    </source>
</evidence>
<dbReference type="InterPro" id="IPR051791">
    <property type="entry name" value="Pra-immunoreactive"/>
</dbReference>
<evidence type="ECO:0000256" key="3">
    <source>
        <dbReference type="ARBA" id="ARBA00022692"/>
    </source>
</evidence>
<evidence type="ECO:0000313" key="9">
    <source>
        <dbReference type="EMBL" id="MDB0579449.1"/>
    </source>
</evidence>
<comment type="caution">
    <text evidence="8">The sequence shown here is derived from an EMBL/GenBank/DDBJ whole genome shotgun (WGS) entry which is preliminary data.</text>
</comment>
<keyword evidence="11" id="KW-1185">Reference proteome</keyword>
<protein>
    <submittedName>
        <fullName evidence="8">Membrane protein</fullName>
    </submittedName>
    <submittedName>
        <fullName evidence="9">RDD family protein</fullName>
    </submittedName>
</protein>
<evidence type="ECO:0000259" key="7">
    <source>
        <dbReference type="Pfam" id="PF06271"/>
    </source>
</evidence>
<reference evidence="9" key="3">
    <citation type="submission" date="2020-04" db="EMBL/GenBank/DDBJ databases">
        <authorList>
            <person name="Tanveer F."/>
            <person name="Xie Y."/>
            <person name="Shinwari Z.K."/>
        </authorList>
    </citation>
    <scope>NUCLEOTIDE SEQUENCE</scope>
    <source>
        <strain evidence="9">MOSEL-ME25</strain>
    </source>
</reference>
<organism evidence="8 10">
    <name type="scientific">Salinicoccus roseus</name>
    <dbReference type="NCBI Taxonomy" id="45670"/>
    <lineage>
        <taxon>Bacteria</taxon>
        <taxon>Bacillati</taxon>
        <taxon>Bacillota</taxon>
        <taxon>Bacilli</taxon>
        <taxon>Bacillales</taxon>
        <taxon>Staphylococcaceae</taxon>
        <taxon>Salinicoccus</taxon>
    </lineage>
</organism>
<dbReference type="GeneID" id="77844217"/>
<dbReference type="EMBL" id="JXII01000002">
    <property type="protein sequence ID" value="KIH71394.1"/>
    <property type="molecule type" value="Genomic_DNA"/>
</dbReference>
<proteinExistence type="predicted"/>
<reference evidence="11" key="2">
    <citation type="submission" date="2020-04" db="EMBL/GenBank/DDBJ databases">
        <title>Genome analysis and biological profiling of marine Cellulosimicrobium funkei MOSEL-ME6.</title>
        <authorList>
            <person name="Tanveer F."/>
            <person name="Xie Y."/>
            <person name="Shinwari Z.K."/>
        </authorList>
    </citation>
    <scope>NUCLEOTIDE SEQUENCE [LARGE SCALE GENOMIC DNA]</scope>
    <source>
        <strain evidence="11">MOSEL-ME25</strain>
    </source>
</reference>
<keyword evidence="3 6" id="KW-0812">Transmembrane</keyword>
<dbReference type="Pfam" id="PF06271">
    <property type="entry name" value="RDD"/>
    <property type="match status" value="1"/>
</dbReference>
<dbReference type="GO" id="GO:0005886">
    <property type="term" value="C:plasma membrane"/>
    <property type="evidence" value="ECO:0007669"/>
    <property type="project" value="UniProtKB-SubCell"/>
</dbReference>
<evidence type="ECO:0000256" key="5">
    <source>
        <dbReference type="ARBA" id="ARBA00023136"/>
    </source>
</evidence>
<evidence type="ECO:0000313" key="11">
    <source>
        <dbReference type="Proteomes" id="UP000527860"/>
    </source>
</evidence>
<dbReference type="Proteomes" id="UP000031546">
    <property type="component" value="Unassembled WGS sequence"/>
</dbReference>
<feature type="domain" description="RDD" evidence="7">
    <location>
        <begin position="5"/>
        <end position="128"/>
    </location>
</feature>
<dbReference type="PANTHER" id="PTHR36115">
    <property type="entry name" value="PROLINE-RICH ANTIGEN HOMOLOG-RELATED"/>
    <property type="match status" value="1"/>
</dbReference>
<name>A0A0C2HIB4_9STAP</name>
<comment type="subcellular location">
    <subcellularLocation>
        <location evidence="1">Cell membrane</location>
        <topology evidence="1">Multi-pass membrane protein</topology>
    </subcellularLocation>
</comment>
<keyword evidence="4 6" id="KW-1133">Transmembrane helix</keyword>
<keyword evidence="5 6" id="KW-0472">Membrane</keyword>
<dbReference type="PANTHER" id="PTHR36115:SF9">
    <property type="entry name" value="LMO1584 PROTEIN"/>
    <property type="match status" value="1"/>
</dbReference>
<sequence>MTNIAGFWVRLAARLLDGLLVGMVVGTLIFVLQLDTGSQVVQTAESVMAMLYFVLVPVFLYGYTIAKRVLDIRIVKMDGSNVGLGTMVLREVLGGFLYTITFGIALIVSAFMVGLRRDKRGIHDLIAGTYVTHDRPEHWKREE</sequence>